<keyword evidence="2" id="KW-0238">DNA-binding</keyword>
<dbReference type="SUPFAM" id="SSF47413">
    <property type="entry name" value="lambda repressor-like DNA-binding domains"/>
    <property type="match status" value="1"/>
</dbReference>
<dbReference type="Gene3D" id="1.10.260.40">
    <property type="entry name" value="lambda repressor-like DNA-binding domains"/>
    <property type="match status" value="1"/>
</dbReference>
<dbReference type="Pfam" id="PF13377">
    <property type="entry name" value="Peripla_BP_3"/>
    <property type="match status" value="1"/>
</dbReference>
<keyword evidence="1" id="KW-0805">Transcription regulation</keyword>
<dbReference type="AlphaFoldDB" id="A0AAJ5JZT8"/>
<sequence>MTTLEEVARLAAVSPSTVSRALARPDMVAQETRDRVLDAVRQTGYRPNALARSLRQQESRNLGLVITDLNPFHATLAKGVQDAAEQYDLNVILFTSDESERKERRALETLRSHMPQGLILIPTAHTREHQALLQGLPVVELDRVSGISEAHSVQVDNVGSARSAVQHLTELGHRRIGGIFGHQTVSTATGRLQGYKDALRGAAIPFDPALVQFGDYREASGHEAALHLLSLPANVRPTALFVSSHEMTVGAVLAVRELGVRIPHDVSVVGFDDSRLMQILEPPMTVIAQPTYDLGQAACHTLVSLVRRRAEASVAGTATEPGKKVLLPAPLIVRHSTGPPCDVTTPPSLELST</sequence>
<protein>
    <submittedName>
        <fullName evidence="5">LacI family transcriptional regulator</fullName>
    </submittedName>
</protein>
<dbReference type="Proteomes" id="UP000308000">
    <property type="component" value="Unassembled WGS sequence"/>
</dbReference>
<dbReference type="GO" id="GO:0000976">
    <property type="term" value="F:transcription cis-regulatory region binding"/>
    <property type="evidence" value="ECO:0007669"/>
    <property type="project" value="TreeGrafter"/>
</dbReference>
<dbReference type="SMART" id="SM00354">
    <property type="entry name" value="HTH_LACI"/>
    <property type="match status" value="1"/>
</dbReference>
<dbReference type="InterPro" id="IPR000843">
    <property type="entry name" value="HTH_LacI"/>
</dbReference>
<name>A0AAJ5JZT8_9DEIO</name>
<dbReference type="RefSeq" id="WP_138223731.1">
    <property type="nucleotide sequence ID" value="NZ_BSUI01000005.1"/>
</dbReference>
<dbReference type="InterPro" id="IPR010982">
    <property type="entry name" value="Lambda_DNA-bd_dom_sf"/>
</dbReference>
<feature type="domain" description="HTH lacI-type" evidence="4">
    <location>
        <begin position="2"/>
        <end position="56"/>
    </location>
</feature>
<evidence type="ECO:0000313" key="6">
    <source>
        <dbReference type="Proteomes" id="UP000308000"/>
    </source>
</evidence>
<accession>A0AAJ5JZT8</accession>
<comment type="caution">
    <text evidence="5">The sequence shown here is derived from an EMBL/GenBank/DDBJ whole genome shotgun (WGS) entry which is preliminary data.</text>
</comment>
<evidence type="ECO:0000313" key="5">
    <source>
        <dbReference type="EMBL" id="TLK32305.1"/>
    </source>
</evidence>
<dbReference type="CDD" id="cd01392">
    <property type="entry name" value="HTH_LacI"/>
    <property type="match status" value="1"/>
</dbReference>
<proteinExistence type="predicted"/>
<dbReference type="InterPro" id="IPR046335">
    <property type="entry name" value="LacI/GalR-like_sensor"/>
</dbReference>
<dbReference type="Gene3D" id="3.40.50.2300">
    <property type="match status" value="2"/>
</dbReference>
<dbReference type="SUPFAM" id="SSF53822">
    <property type="entry name" value="Periplasmic binding protein-like I"/>
    <property type="match status" value="1"/>
</dbReference>
<reference evidence="5 6" key="1">
    <citation type="submission" date="2019-04" db="EMBL/GenBank/DDBJ databases">
        <title>Deinococcus metalilatus MA1002 mutant No.5.</title>
        <authorList>
            <person name="Park W."/>
            <person name="Park C."/>
        </authorList>
    </citation>
    <scope>NUCLEOTIDE SEQUENCE [LARGE SCALE GENOMIC DNA]</scope>
    <source>
        <strain evidence="5 6">MA1002-m5</strain>
    </source>
</reference>
<dbReference type="PANTHER" id="PTHR30146:SF109">
    <property type="entry name" value="HTH-TYPE TRANSCRIPTIONAL REGULATOR GALS"/>
    <property type="match status" value="1"/>
</dbReference>
<dbReference type="PANTHER" id="PTHR30146">
    <property type="entry name" value="LACI-RELATED TRANSCRIPTIONAL REPRESSOR"/>
    <property type="match status" value="1"/>
</dbReference>
<evidence type="ECO:0000256" key="1">
    <source>
        <dbReference type="ARBA" id="ARBA00023015"/>
    </source>
</evidence>
<evidence type="ECO:0000256" key="2">
    <source>
        <dbReference type="ARBA" id="ARBA00023125"/>
    </source>
</evidence>
<dbReference type="InterPro" id="IPR028082">
    <property type="entry name" value="Peripla_BP_I"/>
</dbReference>
<organism evidence="5 6">
    <name type="scientific">Deinococcus metallilatus</name>
    <dbReference type="NCBI Taxonomy" id="1211322"/>
    <lineage>
        <taxon>Bacteria</taxon>
        <taxon>Thermotogati</taxon>
        <taxon>Deinococcota</taxon>
        <taxon>Deinococci</taxon>
        <taxon>Deinococcales</taxon>
        <taxon>Deinococcaceae</taxon>
        <taxon>Deinococcus</taxon>
    </lineage>
</organism>
<gene>
    <name evidence="5" type="ORF">FCS05_02380</name>
</gene>
<evidence type="ECO:0000256" key="3">
    <source>
        <dbReference type="ARBA" id="ARBA00023163"/>
    </source>
</evidence>
<evidence type="ECO:0000259" key="4">
    <source>
        <dbReference type="PROSITE" id="PS50932"/>
    </source>
</evidence>
<dbReference type="EMBL" id="VBRC01000001">
    <property type="protein sequence ID" value="TLK32305.1"/>
    <property type="molecule type" value="Genomic_DNA"/>
</dbReference>
<dbReference type="Pfam" id="PF00356">
    <property type="entry name" value="LacI"/>
    <property type="match status" value="1"/>
</dbReference>
<dbReference type="PROSITE" id="PS50932">
    <property type="entry name" value="HTH_LACI_2"/>
    <property type="match status" value="1"/>
</dbReference>
<dbReference type="PROSITE" id="PS00356">
    <property type="entry name" value="HTH_LACI_1"/>
    <property type="match status" value="1"/>
</dbReference>
<keyword evidence="3" id="KW-0804">Transcription</keyword>
<dbReference type="GO" id="GO:0003700">
    <property type="term" value="F:DNA-binding transcription factor activity"/>
    <property type="evidence" value="ECO:0007669"/>
    <property type="project" value="TreeGrafter"/>
</dbReference>